<comment type="caution">
    <text evidence="2">The sequence shown here is derived from an EMBL/GenBank/DDBJ whole genome shotgun (WGS) entry which is preliminary data.</text>
</comment>
<dbReference type="EMBL" id="JAAKFY010000011">
    <property type="protein sequence ID" value="KAF3850110.1"/>
    <property type="molecule type" value="Genomic_DNA"/>
</dbReference>
<accession>A0A7J5YL65</accession>
<proteinExistence type="predicted"/>
<keyword evidence="3" id="KW-1185">Reference proteome</keyword>
<evidence type="ECO:0000313" key="3">
    <source>
        <dbReference type="Proteomes" id="UP000518266"/>
    </source>
</evidence>
<reference evidence="2 3" key="1">
    <citation type="submission" date="2020-03" db="EMBL/GenBank/DDBJ databases">
        <title>Dissostichus mawsoni Genome sequencing and assembly.</title>
        <authorList>
            <person name="Park H."/>
        </authorList>
    </citation>
    <scope>NUCLEOTIDE SEQUENCE [LARGE SCALE GENOMIC DNA]</scope>
    <source>
        <strain evidence="2">DM0001</strain>
        <tissue evidence="2">Muscle</tissue>
    </source>
</reference>
<organism evidence="2 3">
    <name type="scientific">Dissostichus mawsoni</name>
    <name type="common">Antarctic cod</name>
    <dbReference type="NCBI Taxonomy" id="36200"/>
    <lineage>
        <taxon>Eukaryota</taxon>
        <taxon>Metazoa</taxon>
        <taxon>Chordata</taxon>
        <taxon>Craniata</taxon>
        <taxon>Vertebrata</taxon>
        <taxon>Euteleostomi</taxon>
        <taxon>Actinopterygii</taxon>
        <taxon>Neopterygii</taxon>
        <taxon>Teleostei</taxon>
        <taxon>Neoteleostei</taxon>
        <taxon>Acanthomorphata</taxon>
        <taxon>Eupercaria</taxon>
        <taxon>Perciformes</taxon>
        <taxon>Notothenioidei</taxon>
        <taxon>Nototheniidae</taxon>
        <taxon>Dissostichus</taxon>
    </lineage>
</organism>
<protein>
    <submittedName>
        <fullName evidence="2">Uncharacterized protein</fullName>
    </submittedName>
</protein>
<name>A0A7J5YL65_DISMA</name>
<feature type="region of interest" description="Disordered" evidence="1">
    <location>
        <begin position="22"/>
        <end position="45"/>
    </location>
</feature>
<gene>
    <name evidence="2" type="ORF">F7725_019829</name>
</gene>
<sequence length="122" mass="13563">MNASFIYVLKSLEKTAPWIPARSKVKPAVSEQSKESTSGEKPTLRRSIGMETFPNILLFMPDAALSDSHSLDGIEACPHEILKDLRFVHFSRFARGHGSESSPVLTGVGKLQLTPWRKRISI</sequence>
<dbReference type="AlphaFoldDB" id="A0A7J5YL65"/>
<evidence type="ECO:0000256" key="1">
    <source>
        <dbReference type="SAM" id="MobiDB-lite"/>
    </source>
</evidence>
<dbReference type="Proteomes" id="UP000518266">
    <property type="component" value="Unassembled WGS sequence"/>
</dbReference>
<evidence type="ECO:0000313" key="2">
    <source>
        <dbReference type="EMBL" id="KAF3850110.1"/>
    </source>
</evidence>